<dbReference type="STRING" id="632335.Calkr_1507"/>
<keyword evidence="1" id="KW-0472">Membrane</keyword>
<evidence type="ECO:0000256" key="1">
    <source>
        <dbReference type="SAM" id="Phobius"/>
    </source>
</evidence>
<reference key="1">
    <citation type="submission" date="2010-11" db="EMBL/GenBank/DDBJ databases">
        <title>Complete sequence of chromosome of Caldicellulosiruptor kristjanssonii 177R1B.</title>
        <authorList>
            <consortium name="US DOE Joint Genome Institute"/>
            <person name="Lucas S."/>
            <person name="Copeland A."/>
            <person name="Lapidus A."/>
            <person name="Cheng J.-F."/>
            <person name="Bruce D."/>
            <person name="Goodwin L."/>
            <person name="Pitluck S."/>
            <person name="Davenport K."/>
            <person name="Detter J.C."/>
            <person name="Han C."/>
            <person name="Tapia R."/>
            <person name="Land M."/>
            <person name="Hauser L."/>
            <person name="Jeffries C."/>
            <person name="Kyrpides N."/>
            <person name="Ivanova N."/>
            <person name="Mikhailova N."/>
            <person name="Blumer-Schuette S.E."/>
            <person name="Kelly R.M."/>
            <person name="Woyke T."/>
        </authorList>
    </citation>
    <scope>NUCLEOTIDE SEQUENCE</scope>
    <source>
        <strain>177R1B</strain>
    </source>
</reference>
<evidence type="ECO:0008006" key="4">
    <source>
        <dbReference type="Google" id="ProtNLM"/>
    </source>
</evidence>
<dbReference type="RefSeq" id="WP_013432779.1">
    <property type="nucleotide sequence ID" value="NC_014721.1"/>
</dbReference>
<dbReference type="HOGENOM" id="CLU_156411_0_0_9"/>
<sequence>MDRKNADASFYQYMWVIMKSLFLVCLLIFVISIFVMYFSMPDRIALFLTLFSMFIGIAFCGYEAALLSQSKKKIAAFMVSLFVSVVLVIISVVFKMSFNISKYHMYIILFGPILGFVMGAFTSNKARRTKIKRR</sequence>
<organism evidence="2 3">
    <name type="scientific">Caldicellulosiruptor acetigenus (strain ATCC 700853 / DSM 12137 / I77R1B)</name>
    <name type="common">Caldicellulosiruptor kristjanssonii</name>
    <dbReference type="NCBI Taxonomy" id="632335"/>
    <lineage>
        <taxon>Bacteria</taxon>
        <taxon>Bacillati</taxon>
        <taxon>Bacillota</taxon>
        <taxon>Bacillota incertae sedis</taxon>
        <taxon>Caldicellulosiruptorales</taxon>
        <taxon>Caldicellulosiruptoraceae</taxon>
        <taxon>Caldicellulosiruptor</taxon>
    </lineage>
</organism>
<dbReference type="AlphaFoldDB" id="E4S9D7"/>
<reference evidence="2 3" key="2">
    <citation type="journal article" date="2011" name="J. Bacteriol.">
        <title>Complete genome sequences for the anaerobic, extremely thermophilic plant biomass-degrading bacteria Caldicellulosiruptor hydrothermalis, Caldicellulosiruptor kristjanssonii, Caldicellulosiruptor kronotskyensis, Caldicellulosiruptor owensenis, and Caldicellulosiruptor lactoaceticus.</title>
        <authorList>
            <person name="Blumer-Schuette S.E."/>
            <person name="Ozdemir I."/>
            <person name="Mistry D."/>
            <person name="Lucas S."/>
            <person name="Lapidus A."/>
            <person name="Cheng J.F."/>
            <person name="Goodwin L.A."/>
            <person name="Pitluck S."/>
            <person name="Land M.L."/>
            <person name="Hauser L.J."/>
            <person name="Woyke T."/>
            <person name="Mikhailova N."/>
            <person name="Pati A."/>
            <person name="Kyrpides N.C."/>
            <person name="Ivanova N."/>
            <person name="Detter J.C."/>
            <person name="Walston-Davenport K."/>
            <person name="Han S."/>
            <person name="Adams M.W."/>
            <person name="Kelly R.M."/>
        </authorList>
    </citation>
    <scope>NUCLEOTIDE SEQUENCE [LARGE SCALE GENOMIC DNA]</scope>
    <source>
        <strain evidence="3">ATCC 700853 / DSM 12137 / I77R1B</strain>
    </source>
</reference>
<evidence type="ECO:0000313" key="3">
    <source>
        <dbReference type="Proteomes" id="UP000009256"/>
    </source>
</evidence>
<keyword evidence="1" id="KW-1133">Transmembrane helix</keyword>
<accession>E4S9D7</accession>
<name>E4S9D7_CALA7</name>
<dbReference type="EMBL" id="CP002326">
    <property type="protein sequence ID" value="ADQ41006.1"/>
    <property type="molecule type" value="Genomic_DNA"/>
</dbReference>
<dbReference type="Proteomes" id="UP000009256">
    <property type="component" value="Chromosome"/>
</dbReference>
<dbReference type="KEGG" id="cki:Calkr_1507"/>
<keyword evidence="3" id="KW-1185">Reference proteome</keyword>
<dbReference type="OrthoDB" id="1716353at2"/>
<feature type="transmembrane region" description="Helical" evidence="1">
    <location>
        <begin position="44"/>
        <end position="62"/>
    </location>
</feature>
<keyword evidence="1" id="KW-0812">Transmembrane</keyword>
<proteinExistence type="predicted"/>
<feature type="transmembrane region" description="Helical" evidence="1">
    <location>
        <begin position="21"/>
        <end position="38"/>
    </location>
</feature>
<gene>
    <name evidence="2" type="ordered locus">Calkr_1507</name>
</gene>
<feature type="transmembrane region" description="Helical" evidence="1">
    <location>
        <begin position="106"/>
        <end position="124"/>
    </location>
</feature>
<protein>
    <recommendedName>
        <fullName evidence="4">TIGR04086 family membrane protein</fullName>
    </recommendedName>
</protein>
<feature type="transmembrane region" description="Helical" evidence="1">
    <location>
        <begin position="74"/>
        <end position="94"/>
    </location>
</feature>
<evidence type="ECO:0000313" key="2">
    <source>
        <dbReference type="EMBL" id="ADQ41006.1"/>
    </source>
</evidence>